<gene>
    <name evidence="2" type="ORF">MYCTH_2124694</name>
</gene>
<organism evidence="2 3">
    <name type="scientific">Thermothelomyces thermophilus (strain ATCC 42464 / BCRC 31852 / DSM 1799)</name>
    <name type="common">Sporotrichum thermophile</name>
    <dbReference type="NCBI Taxonomy" id="573729"/>
    <lineage>
        <taxon>Eukaryota</taxon>
        <taxon>Fungi</taxon>
        <taxon>Dikarya</taxon>
        <taxon>Ascomycota</taxon>
        <taxon>Pezizomycotina</taxon>
        <taxon>Sordariomycetes</taxon>
        <taxon>Sordariomycetidae</taxon>
        <taxon>Sordariales</taxon>
        <taxon>Chaetomiaceae</taxon>
        <taxon>Thermothelomyces</taxon>
    </lineage>
</organism>
<dbReference type="GeneID" id="11511630"/>
<dbReference type="Proteomes" id="UP000007322">
    <property type="component" value="Chromosome 1"/>
</dbReference>
<reference evidence="2 3" key="1">
    <citation type="journal article" date="2011" name="Nat. Biotechnol.">
        <title>Comparative genomic analysis of the thermophilic biomass-degrading fungi Myceliophthora thermophila and Thielavia terrestris.</title>
        <authorList>
            <person name="Berka R.M."/>
            <person name="Grigoriev I.V."/>
            <person name="Otillar R."/>
            <person name="Salamov A."/>
            <person name="Grimwood J."/>
            <person name="Reid I."/>
            <person name="Ishmael N."/>
            <person name="John T."/>
            <person name="Darmond C."/>
            <person name="Moisan M.-C."/>
            <person name="Henrissat B."/>
            <person name="Coutinho P.M."/>
            <person name="Lombard V."/>
            <person name="Natvig D.O."/>
            <person name="Lindquist E."/>
            <person name="Schmutz J."/>
            <person name="Lucas S."/>
            <person name="Harris P."/>
            <person name="Powlowski J."/>
            <person name="Bellemare A."/>
            <person name="Taylor D."/>
            <person name="Butler G."/>
            <person name="de Vries R.P."/>
            <person name="Allijn I.E."/>
            <person name="van den Brink J."/>
            <person name="Ushinsky S."/>
            <person name="Storms R."/>
            <person name="Powell A.J."/>
            <person name="Paulsen I.T."/>
            <person name="Elbourne L.D.H."/>
            <person name="Baker S.E."/>
            <person name="Magnuson J."/>
            <person name="LaBoissiere S."/>
            <person name="Clutterbuck A.J."/>
            <person name="Martinez D."/>
            <person name="Wogulis M."/>
            <person name="de Leon A.L."/>
            <person name="Rey M.W."/>
            <person name="Tsang A."/>
        </authorList>
    </citation>
    <scope>NUCLEOTIDE SEQUENCE [LARGE SCALE GENOMIC DNA]</scope>
    <source>
        <strain evidence="3">ATCC 42464 / BCRC 31852 / DSM 1799</strain>
    </source>
</reference>
<sequence length="197" mass="21892">MKGDSANRPADVGPSSHVRRSYLFALSSDRRRERGSCITAAIIFPLTGLIALDYHLSPDRWGQNPRTPRYGRTGARPNPNRLVYGPPNGSLPLKLATEPAVYPIERNPVYGTRLNYSRLERPRILDFQPPVATQLEDLGRFETTKIPPSKDTRTGSSNLVLSLPKIFSKMLPTAYGHVVILLALLSSKQTDSRPSSR</sequence>
<evidence type="ECO:0000313" key="2">
    <source>
        <dbReference type="EMBL" id="AEO55738.1"/>
    </source>
</evidence>
<evidence type="ECO:0000313" key="3">
    <source>
        <dbReference type="Proteomes" id="UP000007322"/>
    </source>
</evidence>
<keyword evidence="3" id="KW-1185">Reference proteome</keyword>
<feature type="region of interest" description="Disordered" evidence="1">
    <location>
        <begin position="61"/>
        <end position="86"/>
    </location>
</feature>
<dbReference type="KEGG" id="mtm:MYCTH_2124694"/>
<dbReference type="RefSeq" id="XP_003660983.1">
    <property type="nucleotide sequence ID" value="XM_003660935.1"/>
</dbReference>
<dbReference type="AlphaFoldDB" id="G2Q064"/>
<dbReference type="EMBL" id="CP003002">
    <property type="protein sequence ID" value="AEO55738.1"/>
    <property type="molecule type" value="Genomic_DNA"/>
</dbReference>
<dbReference type="HOGENOM" id="CLU_1385030_0_0_1"/>
<accession>G2Q064</accession>
<dbReference type="InParanoid" id="G2Q064"/>
<evidence type="ECO:0000256" key="1">
    <source>
        <dbReference type="SAM" id="MobiDB-lite"/>
    </source>
</evidence>
<protein>
    <submittedName>
        <fullName evidence="2">Uncharacterized protein</fullName>
    </submittedName>
</protein>
<dbReference type="VEuPathDB" id="FungiDB:MYCTH_2124694"/>
<name>G2Q064_THET4</name>
<proteinExistence type="predicted"/>